<evidence type="ECO:0000256" key="2">
    <source>
        <dbReference type="ARBA" id="ARBA00023242"/>
    </source>
</evidence>
<dbReference type="GO" id="GO:0034089">
    <property type="term" value="P:establishment of meiotic sister chromatid cohesion"/>
    <property type="evidence" value="ECO:0007669"/>
    <property type="project" value="TreeGrafter"/>
</dbReference>
<gene>
    <name evidence="4" type="ORF">HJG60_018234</name>
</gene>
<dbReference type="Pfam" id="PF21581">
    <property type="entry name" value="SCD"/>
    <property type="match status" value="1"/>
</dbReference>
<name>A0A834ENH3_9CHIR</name>
<organism evidence="4 5">
    <name type="scientific">Phyllostomus discolor</name>
    <name type="common">pale spear-nosed bat</name>
    <dbReference type="NCBI Taxonomy" id="89673"/>
    <lineage>
        <taxon>Eukaryota</taxon>
        <taxon>Metazoa</taxon>
        <taxon>Chordata</taxon>
        <taxon>Craniata</taxon>
        <taxon>Vertebrata</taxon>
        <taxon>Euteleostomi</taxon>
        <taxon>Mammalia</taxon>
        <taxon>Eutheria</taxon>
        <taxon>Laurasiatheria</taxon>
        <taxon>Chiroptera</taxon>
        <taxon>Yangochiroptera</taxon>
        <taxon>Phyllostomidae</taxon>
        <taxon>Phyllostominae</taxon>
        <taxon>Phyllostomus</taxon>
    </lineage>
</organism>
<sequence>MQRKYYFFQYKETPEVLVDYTGSSRIRRFKGNIGYQGFRLCSVINRKQAEAILFHIFVALYCLSTRDIDLFLSFLQLQEHQEEIEGMMNALFRGVFVHRYRDVLPEIRAICIEEIGSWMQSYSASFLTDSYLKYIGWTLHDKHREVRLKCLKALKELYSNRDLIVRLELFTSRFKVKLGQYSCAWLFPVVPIAPPHLSISIALI</sequence>
<evidence type="ECO:0000259" key="3">
    <source>
        <dbReference type="PROSITE" id="PS51425"/>
    </source>
</evidence>
<dbReference type="InterPro" id="IPR039662">
    <property type="entry name" value="Cohesin_Scc3/SA"/>
</dbReference>
<dbReference type="GO" id="GO:0030893">
    <property type="term" value="C:meiotic cohesin complex"/>
    <property type="evidence" value="ECO:0007669"/>
    <property type="project" value="TreeGrafter"/>
</dbReference>
<dbReference type="SUPFAM" id="SSF48371">
    <property type="entry name" value="ARM repeat"/>
    <property type="match status" value="1"/>
</dbReference>
<dbReference type="InterPro" id="IPR020839">
    <property type="entry name" value="SCD"/>
</dbReference>
<dbReference type="PROSITE" id="PS51425">
    <property type="entry name" value="SCD"/>
    <property type="match status" value="1"/>
</dbReference>
<dbReference type="PANTHER" id="PTHR11199:SF8">
    <property type="entry name" value="COHESIN SUBUNIT SA-3"/>
    <property type="match status" value="1"/>
</dbReference>
<dbReference type="GO" id="GO:0005634">
    <property type="term" value="C:nucleus"/>
    <property type="evidence" value="ECO:0007669"/>
    <property type="project" value="TreeGrafter"/>
</dbReference>
<reference evidence="4 5" key="1">
    <citation type="journal article" date="2020" name="Nature">
        <title>Six reference-quality genomes reveal evolution of bat adaptations.</title>
        <authorList>
            <person name="Jebb D."/>
            <person name="Huang Z."/>
            <person name="Pippel M."/>
            <person name="Hughes G.M."/>
            <person name="Lavrichenko K."/>
            <person name="Devanna P."/>
            <person name="Winkler S."/>
            <person name="Jermiin L.S."/>
            <person name="Skirmuntt E.C."/>
            <person name="Katzourakis A."/>
            <person name="Burkitt-Gray L."/>
            <person name="Ray D.A."/>
            <person name="Sullivan K.A.M."/>
            <person name="Roscito J.G."/>
            <person name="Kirilenko B.M."/>
            <person name="Davalos L.M."/>
            <person name="Corthals A.P."/>
            <person name="Power M.L."/>
            <person name="Jones G."/>
            <person name="Ransome R.D."/>
            <person name="Dechmann D.K.N."/>
            <person name="Locatelli A.G."/>
            <person name="Puechmaille S.J."/>
            <person name="Fedrigo O."/>
            <person name="Jarvis E.D."/>
            <person name="Hiller M."/>
            <person name="Vernes S.C."/>
            <person name="Myers E.W."/>
            <person name="Teeling E.C."/>
        </authorList>
    </citation>
    <scope>NUCLEOTIDE SEQUENCE [LARGE SCALE GENOMIC DNA]</scope>
    <source>
        <strain evidence="4">Bat1K_MPI-CBG_1</strain>
    </source>
</reference>
<comment type="caution">
    <text evidence="4">The sequence shown here is derived from an EMBL/GenBank/DDBJ whole genome shotgun (WGS) entry which is preliminary data.</text>
</comment>
<evidence type="ECO:0000313" key="5">
    <source>
        <dbReference type="Proteomes" id="UP000664940"/>
    </source>
</evidence>
<dbReference type="PANTHER" id="PTHR11199">
    <property type="entry name" value="STROMAL ANTIGEN"/>
    <property type="match status" value="1"/>
</dbReference>
<evidence type="ECO:0000313" key="4">
    <source>
        <dbReference type="EMBL" id="KAF6127480.1"/>
    </source>
</evidence>
<accession>A0A834ENH3</accession>
<evidence type="ECO:0000256" key="1">
    <source>
        <dbReference type="ARBA" id="ARBA00005486"/>
    </source>
</evidence>
<comment type="similarity">
    <text evidence="1">Belongs to the SCC3 family.</text>
</comment>
<protein>
    <submittedName>
        <fullName evidence="4">Stromal antigen 3</fullName>
    </submittedName>
</protein>
<dbReference type="AlphaFoldDB" id="A0A834ENH3"/>
<keyword evidence="2" id="KW-0539">Nucleus</keyword>
<dbReference type="Proteomes" id="UP000664940">
    <property type="component" value="Unassembled WGS sequence"/>
</dbReference>
<dbReference type="EMBL" id="JABVXQ010000002">
    <property type="protein sequence ID" value="KAF6127480.1"/>
    <property type="molecule type" value="Genomic_DNA"/>
</dbReference>
<dbReference type="InterPro" id="IPR016024">
    <property type="entry name" value="ARM-type_fold"/>
</dbReference>
<dbReference type="GO" id="GO:0000785">
    <property type="term" value="C:chromatin"/>
    <property type="evidence" value="ECO:0007669"/>
    <property type="project" value="TreeGrafter"/>
</dbReference>
<feature type="domain" description="SCD" evidence="3">
    <location>
        <begin position="96"/>
        <end position="181"/>
    </location>
</feature>
<dbReference type="GO" id="GO:0003682">
    <property type="term" value="F:chromatin binding"/>
    <property type="evidence" value="ECO:0007669"/>
    <property type="project" value="TreeGrafter"/>
</dbReference>
<dbReference type="Gene3D" id="1.25.10.10">
    <property type="entry name" value="Leucine-rich Repeat Variant"/>
    <property type="match status" value="1"/>
</dbReference>
<proteinExistence type="inferred from homology"/>
<dbReference type="InterPro" id="IPR011989">
    <property type="entry name" value="ARM-like"/>
</dbReference>